<protein>
    <recommendedName>
        <fullName evidence="6">G-protein coupled receptors family 2 profile 2 domain-containing protein</fullName>
    </recommendedName>
</protein>
<keyword evidence="8" id="KW-1185">Reference proteome</keyword>
<feature type="transmembrane region" description="Helical" evidence="5">
    <location>
        <begin position="197"/>
        <end position="222"/>
    </location>
</feature>
<keyword evidence="3 5" id="KW-1133">Transmembrane helix</keyword>
<feature type="transmembrane region" description="Helical" evidence="5">
    <location>
        <begin position="261"/>
        <end position="284"/>
    </location>
</feature>
<comment type="subcellular location">
    <subcellularLocation>
        <location evidence="1">Membrane</location>
        <topology evidence="1">Multi-pass membrane protein</topology>
    </subcellularLocation>
</comment>
<dbReference type="Gene3D" id="1.20.1070.10">
    <property type="entry name" value="Rhodopsin 7-helix transmembrane proteins"/>
    <property type="match status" value="1"/>
</dbReference>
<dbReference type="Proteomes" id="UP000439903">
    <property type="component" value="Unassembled WGS sequence"/>
</dbReference>
<feature type="transmembrane region" description="Helical" evidence="5">
    <location>
        <begin position="88"/>
        <end position="114"/>
    </location>
</feature>
<dbReference type="PANTHER" id="PTHR23112">
    <property type="entry name" value="G PROTEIN-COUPLED RECEPTOR 157-RELATED"/>
    <property type="match status" value="1"/>
</dbReference>
<reference evidence="7 8" key="1">
    <citation type="journal article" date="2019" name="Environ. Microbiol.">
        <title>At the nexus of three kingdoms: the genome of the mycorrhizal fungus Gigaspora margarita provides insights into plant, endobacterial and fungal interactions.</title>
        <authorList>
            <person name="Venice F."/>
            <person name="Ghignone S."/>
            <person name="Salvioli di Fossalunga A."/>
            <person name="Amselem J."/>
            <person name="Novero M."/>
            <person name="Xianan X."/>
            <person name="Sedzielewska Toro K."/>
            <person name="Morin E."/>
            <person name="Lipzen A."/>
            <person name="Grigoriev I.V."/>
            <person name="Henrissat B."/>
            <person name="Martin F.M."/>
            <person name="Bonfante P."/>
        </authorList>
    </citation>
    <scope>NUCLEOTIDE SEQUENCE [LARGE SCALE GENOMIC DNA]</scope>
    <source>
        <strain evidence="7 8">BEG34</strain>
    </source>
</reference>
<evidence type="ECO:0000256" key="1">
    <source>
        <dbReference type="ARBA" id="ARBA00004141"/>
    </source>
</evidence>
<keyword evidence="2 5" id="KW-0812">Transmembrane</keyword>
<proteinExistence type="predicted"/>
<feature type="transmembrane region" description="Helical" evidence="5">
    <location>
        <begin position="290"/>
        <end position="311"/>
    </location>
</feature>
<comment type="caution">
    <text evidence="7">The sequence shown here is derived from an EMBL/GenBank/DDBJ whole genome shotgun (WGS) entry which is preliminary data.</text>
</comment>
<dbReference type="OrthoDB" id="3251871at2759"/>
<name>A0A8H4AB26_GIGMA</name>
<dbReference type="GO" id="GO:0004930">
    <property type="term" value="F:G protein-coupled receptor activity"/>
    <property type="evidence" value="ECO:0007669"/>
    <property type="project" value="TreeGrafter"/>
</dbReference>
<keyword evidence="4 5" id="KW-0472">Membrane</keyword>
<feature type="transmembrane region" description="Helical" evidence="5">
    <location>
        <begin position="55"/>
        <end position="76"/>
    </location>
</feature>
<feature type="transmembrane region" description="Helical" evidence="5">
    <location>
        <begin position="20"/>
        <end position="43"/>
    </location>
</feature>
<dbReference type="GO" id="GO:0007189">
    <property type="term" value="P:adenylate cyclase-activating G protein-coupled receptor signaling pathway"/>
    <property type="evidence" value="ECO:0007669"/>
    <property type="project" value="TreeGrafter"/>
</dbReference>
<dbReference type="AlphaFoldDB" id="A0A8H4AB26"/>
<dbReference type="PANTHER" id="PTHR23112:SF0">
    <property type="entry name" value="TRANSMEMBRANE PROTEIN 116"/>
    <property type="match status" value="1"/>
</dbReference>
<dbReference type="EMBL" id="WTPW01000903">
    <property type="protein sequence ID" value="KAF0470344.1"/>
    <property type="molecule type" value="Genomic_DNA"/>
</dbReference>
<dbReference type="PROSITE" id="PS50261">
    <property type="entry name" value="G_PROTEIN_RECEP_F2_4"/>
    <property type="match status" value="1"/>
</dbReference>
<accession>A0A8H4AB26</accession>
<sequence length="544" mass="62383">MASITPITKDQLTSISNLCVPLNIISLVSSVTSCMTFGFIRIYYPKLADRVSFRLSFVILFCNIGYSSHLLITLTWNHTPGFWCKYMAWSLVFFPLSSAFFIVCIALNLHIIFVNEYRSLYSFEQYYFIIAFSFALLLSLLPITDNMYDFDDSLEYAYIIISAYTIITEKYSPFKLSKLKIKSKCWYRDSGQKYNIIWQWVTFFGWIDASILYCMIVVIMVIRKLLSVTKIIDDFDSSASQLSDYPTLINKNVVSLVVKRVMWYPVMPLVTQFFSSFVGTYAYFNHVVSYPLLLLCFIGVSLKGLLNALVFSQDIAVTRAFQAVKLQWWISNVNSYESQYPHRSHNKAFIDEFSKLGKSNDFIELNTLNSNNFESDITNDDVIDDNIIINVNNNNNNNKLVSQPSCLEWLKYVLLIKLFSPPKSSDNFFNVNNPNIFSALVSKDNSKQNITLDNQNNDQDIHLVHPEPVHIKDSFQNSSLDLSSNCLDPSTSSNFLLSSSINNQININNDEPANIVSENFTKIYGSDTNSSQENETLNLLLKRL</sequence>
<dbReference type="GO" id="GO:0005886">
    <property type="term" value="C:plasma membrane"/>
    <property type="evidence" value="ECO:0007669"/>
    <property type="project" value="TreeGrafter"/>
</dbReference>
<evidence type="ECO:0000256" key="3">
    <source>
        <dbReference type="ARBA" id="ARBA00022989"/>
    </source>
</evidence>
<dbReference type="InterPro" id="IPR017981">
    <property type="entry name" value="GPCR_2-like_7TM"/>
</dbReference>
<evidence type="ECO:0000256" key="5">
    <source>
        <dbReference type="SAM" id="Phobius"/>
    </source>
</evidence>
<gene>
    <name evidence="7" type="ORF">F8M41_025376</name>
</gene>
<organism evidence="7 8">
    <name type="scientific">Gigaspora margarita</name>
    <dbReference type="NCBI Taxonomy" id="4874"/>
    <lineage>
        <taxon>Eukaryota</taxon>
        <taxon>Fungi</taxon>
        <taxon>Fungi incertae sedis</taxon>
        <taxon>Mucoromycota</taxon>
        <taxon>Glomeromycotina</taxon>
        <taxon>Glomeromycetes</taxon>
        <taxon>Diversisporales</taxon>
        <taxon>Gigasporaceae</taxon>
        <taxon>Gigaspora</taxon>
    </lineage>
</organism>
<evidence type="ECO:0000313" key="7">
    <source>
        <dbReference type="EMBL" id="KAF0470344.1"/>
    </source>
</evidence>
<evidence type="ECO:0000256" key="4">
    <source>
        <dbReference type="ARBA" id="ARBA00023136"/>
    </source>
</evidence>
<evidence type="ECO:0000313" key="8">
    <source>
        <dbReference type="Proteomes" id="UP000439903"/>
    </source>
</evidence>
<evidence type="ECO:0000259" key="6">
    <source>
        <dbReference type="PROSITE" id="PS50261"/>
    </source>
</evidence>
<feature type="domain" description="G-protein coupled receptors family 2 profile 2" evidence="6">
    <location>
        <begin position="12"/>
        <end position="290"/>
    </location>
</feature>
<evidence type="ECO:0000256" key="2">
    <source>
        <dbReference type="ARBA" id="ARBA00022692"/>
    </source>
</evidence>
<feature type="transmembrane region" description="Helical" evidence="5">
    <location>
        <begin position="126"/>
        <end position="144"/>
    </location>
</feature>
<dbReference type="GO" id="GO:0007166">
    <property type="term" value="P:cell surface receptor signaling pathway"/>
    <property type="evidence" value="ECO:0007669"/>
    <property type="project" value="InterPro"/>
</dbReference>